<evidence type="ECO:0000256" key="2">
    <source>
        <dbReference type="SAM" id="Phobius"/>
    </source>
</evidence>
<feature type="transmembrane region" description="Helical" evidence="2">
    <location>
        <begin position="130"/>
        <end position="155"/>
    </location>
</feature>
<feature type="compositionally biased region" description="Acidic residues" evidence="1">
    <location>
        <begin position="1785"/>
        <end position="1814"/>
    </location>
</feature>
<feature type="region of interest" description="Disordered" evidence="1">
    <location>
        <begin position="1017"/>
        <end position="1037"/>
    </location>
</feature>
<dbReference type="EMBL" id="LT594628">
    <property type="protein sequence ID" value="SBT87714.1"/>
    <property type="molecule type" value="Genomic_DNA"/>
</dbReference>
<proteinExistence type="predicted"/>
<feature type="compositionally biased region" description="Basic and acidic residues" evidence="1">
    <location>
        <begin position="806"/>
        <end position="826"/>
    </location>
</feature>
<feature type="compositionally biased region" description="Low complexity" evidence="1">
    <location>
        <begin position="760"/>
        <end position="781"/>
    </location>
</feature>
<feature type="compositionally biased region" description="Low complexity" evidence="1">
    <location>
        <begin position="1021"/>
        <end position="1031"/>
    </location>
</feature>
<dbReference type="VEuPathDB" id="PlasmoDB:PmUG01_07017500"/>
<feature type="compositionally biased region" description="Polar residues" evidence="1">
    <location>
        <begin position="2536"/>
        <end position="2547"/>
    </location>
</feature>
<dbReference type="InterPro" id="IPR036691">
    <property type="entry name" value="Endo/exonu/phosph_ase_sf"/>
</dbReference>
<feature type="compositionally biased region" description="Low complexity" evidence="1">
    <location>
        <begin position="731"/>
        <end position="745"/>
    </location>
</feature>
<feature type="compositionally biased region" description="Basic and acidic residues" evidence="1">
    <location>
        <begin position="950"/>
        <end position="993"/>
    </location>
</feature>
<evidence type="ECO:0000313" key="4">
    <source>
        <dbReference type="Proteomes" id="UP000219813"/>
    </source>
</evidence>
<feature type="region of interest" description="Disordered" evidence="1">
    <location>
        <begin position="930"/>
        <end position="993"/>
    </location>
</feature>
<feature type="region of interest" description="Disordered" evidence="1">
    <location>
        <begin position="1964"/>
        <end position="1985"/>
    </location>
</feature>
<protein>
    <recommendedName>
        <fullName evidence="5">Endonuclease/exonuclease/phosphatase domain containing protein</fullName>
    </recommendedName>
</protein>
<gene>
    <name evidence="3" type="primary">PmUG01_07017500</name>
    <name evidence="3" type="ORF">PMUG01_07017500</name>
</gene>
<keyword evidence="2" id="KW-0472">Membrane</keyword>
<feature type="compositionally biased region" description="Basic and acidic residues" evidence="1">
    <location>
        <begin position="697"/>
        <end position="721"/>
    </location>
</feature>
<feature type="compositionally biased region" description="Polar residues" evidence="1">
    <location>
        <begin position="636"/>
        <end position="649"/>
    </location>
</feature>
<feature type="region of interest" description="Disordered" evidence="1">
    <location>
        <begin position="801"/>
        <end position="826"/>
    </location>
</feature>
<dbReference type="SUPFAM" id="SSF56219">
    <property type="entry name" value="DNase I-like"/>
    <property type="match status" value="1"/>
</dbReference>
<reference evidence="3 4" key="1">
    <citation type="submission" date="2016-06" db="EMBL/GenBank/DDBJ databases">
        <authorList>
            <consortium name="Pathogen Informatics"/>
        </authorList>
    </citation>
    <scope>NUCLEOTIDE SEQUENCE [LARGE SCALE GENOMIC DNA]</scope>
</reference>
<dbReference type="RefSeq" id="XP_028860646.1">
    <property type="nucleotide sequence ID" value="XM_029003903.1"/>
</dbReference>
<keyword evidence="4" id="KW-1185">Reference proteome</keyword>
<feature type="region of interest" description="Disordered" evidence="1">
    <location>
        <begin position="446"/>
        <end position="468"/>
    </location>
</feature>
<feature type="transmembrane region" description="Helical" evidence="2">
    <location>
        <begin position="100"/>
        <end position="118"/>
    </location>
</feature>
<dbReference type="KEGG" id="pmal:PMUG01_07017500"/>
<dbReference type="GeneID" id="39867739"/>
<accession>A0A1D3JM24</accession>
<evidence type="ECO:0000256" key="1">
    <source>
        <dbReference type="SAM" id="MobiDB-lite"/>
    </source>
</evidence>
<feature type="region of interest" description="Disordered" evidence="1">
    <location>
        <begin position="1307"/>
        <end position="1342"/>
    </location>
</feature>
<feature type="transmembrane region" description="Helical" evidence="2">
    <location>
        <begin position="267"/>
        <end position="286"/>
    </location>
</feature>
<evidence type="ECO:0008006" key="5">
    <source>
        <dbReference type="Google" id="ProtNLM"/>
    </source>
</evidence>
<name>A0A1D3JM24_PLAMA</name>
<keyword evidence="2" id="KW-0812">Transmembrane</keyword>
<sequence>MKIEVKEHLINIMFNNNAHVSNQQKRFNGNVEDIIVTYSGAFMNFTKQRCYNKYNTKAISATSISELYIFCVYPNIHLKKKYSSYIVESNYQIVMSQRQVLIINLFVIFFLLEIRKYIKEILLHFIKNFFLFFVKTYLLIFCNWSSFSVFSHISYIHLLLHNDSWDTFNFTKYVLFFNCVQKFNSNVVSLKYKNNHILKSIKNKDNEKKNHIIQYKNSSCALIIFLLSIRGRKDEKIKNALFYYIEENNYTKFDKNRIIEKNNHIKIKMIMIIKVTITEIIIIYYVSLVENILFLCIPIIKNVHHLLYHHKNTKLFNTQEYLPVEREMRIINKCGKAFLTNFSQILHFFLCVAIQHYIPPDGHQFARHFKLDSIIHFLILKVVLHSQNHFKINVSYEHTFITLQLIAYLTEICKKDFPFFATKVFCMIKNLKEGRMPFSVERRNNKISKKGNNNCNHSNSSGKNNNIGNNNIGNNNIGNNNIGNNNIGNNNIGNNNIGNNNIDNNNIGNNNIGNNNIGNNNIGNNNRNNMSIYMNCERKVRYEEMFNLSKNRHSYFRNQYRQSGKVGKRTCMNMIRVKNGKLAKKFMCEMTLKNSLEYKSKGEIRNSEEYSGRNDHNSNTYSREGNEHNHRRGSRDSGQNSEKGSGSEQDSNSKKSNGNENNYNNSGNNNNKNSNSSGGNNNNSEGNDNDNSNNNDEDNKNNKGEDDFVGDDKSNDERSNNDNDNNEDINVEGNNNKGEINVNGNENKDAEGINNVDAGNSTANCKSSSRSRSNNNNITSCNDNICNQSNVNITDEGRTISSSNKICDESDNSTKEHKQNGEDKEKKNLKITKRMLKNLSFMSFNTGLLEYKICGICIYQNPPFISSRLLHIPFALKKTNADIIALQEVYDEKHVEYLKSNLNSSYPFCARDNYCSDIFMNKFIGANKVDGNEENGPRSNIVEGSNKQGGKGDDKNDEKSYSKNDGKSYSKNDGKSYSKNDRKSDVKSSDIGDDKCSNSSIINNACKRNSLNYCKNGGKRNNPNISNANMNSRSGVQRKEKNCKKKKYFALHHGLLVFSKYPIIYSYFHQFKHVTYLENLFGTKGFLEVVIDVPFFSYITLVNMHLASGAVDTESKYIEKVRDFEIKQIMKIARNAEKRNTIPIIIGDLNAAPNLCPNNYSSFIKRGWKDAWLYARNVKKKKIKQVLAKPLRQLKRSKTPVISPNLYNQFDCLLPADNKQIGYEFVYESGGNDVDKRIYSLNKSDDSASKYGNKIGNKNGSKIGNKTDGYGTNEGCIYLDSGSSDHDNSNIDCCQCALKSIYLENSREKKENRKNNKSINNKSTAIFLGKKRSNNNSEENYNSEKIVKSGENYNSTFYANSAKLLCNNCKNPHFLNLCNDDSKQLRKSVKKCELHENNIVSPITYLETNNFKPCAMKFESSSVNNDNSMNSNNNNVNNTIKTGTYMHFKKLKNGFCVVCHYKNKEKSNENSNTCFLGTSLCICNNSRAIKTIVKIKKKKRKYFNHINVKKKKRYKQVRSTYRKNSKTDNVDIKLNNINNNENYFYFNEISCSKSNPIKNFVSHFSKNNDFPNYDIKSGKRNLHATSTFCVAKLDEEKEGCFPSSDIKYKGYDSEDIKNISTDVINTCTCISSSYTDISKNCLDIRNSNNYTSVDYIKKGKDICMRSIPNIKNETRPSNICGNIHQKNDSIRTQKNIQRCSTCDIIKWDTKLNNNIVYNKISLFKNNEKRNTSNEVMTKYYEQSDYCAGKKEEYYNNFKNCTNNNSDYNLYSSDISSDSNRSYTDLYDDEEEEVEEEEETEEGEEVEEGEEDMNDLSDTNWNSSRCFISKVDYTNNKKGLVSEVEKGYTYSDATNRVIRKNKENDILNGEVFVKNEHNGNMRRDLTDDVPITEKSGVLGNHEIKNEDHYKCHYKECYKGRFRDITNSLCCDSYKEGNTTLTHIYNENPQNGIYSEKIKKIEKNNSRLNKSSSHDEGQEGVNYIRTNYQDKEKRKTSFFLSKEQEEQEQVQQEQRNEKTEFVLPRKVDGYNGKDDDSVVSHADCSDNNKVEDVNKCITNTDSINEDINVVISTSNATNDANEENASVNTNKKKKKISKFAKKMKYIKKKIFCKFMRSYGRSHYHKGEKRLEIKEDKKYTYYKKGEKGNDQKSALFCTVNGEVQDGQTVYPQEKEASNVMRNDEIDPFNNNKNRRNINEQSKKNASCNNFLYFTKKWYNHNSEQVLKKDIFYFIKKLKFKITEMLRHTFNIYENNSKNSMSDEEQFLLCEKEGKHEEQPTQNDRNYVENFHTHKSPGSILASSTLERNGLASSGVTSSKLSNSKLGRNFTKTCDYCVPQNESPKNNKKENIFRRGQKKSMCNYFFRRSKKGEQWFGRNLMKEKNNFHKEKKFNIFQSTGRGDIYHNNLYEKINLKKKNKIFFNVQKDDSLSCDEFTWDPLNPLNLIGPHSRCNGLRCDYIFFPPINYRKDKNNKQNKEDNIKVQKNSNIKMSYNEHLIRSDKNLKTNALPYGQDSKEGDDHAHSGFVWKLHSRSDKGSKWNSGKINSRNCSNKEKPEQRNIKKYGDLKILKHYYIKSAKILFNEPSVMIHSHRYYQNFNCCYSFCMKIRNVHFVTMSDHYAIKIDLRLKKNHQLV</sequence>
<feature type="region of interest" description="Disordered" evidence="1">
    <location>
        <begin position="2531"/>
        <end position="2554"/>
    </location>
</feature>
<feature type="compositionally biased region" description="Low complexity" evidence="1">
    <location>
        <begin position="451"/>
        <end position="468"/>
    </location>
</feature>
<dbReference type="Gene3D" id="3.60.10.10">
    <property type="entry name" value="Endonuclease/exonuclease/phosphatase"/>
    <property type="match status" value="2"/>
</dbReference>
<evidence type="ECO:0000313" key="3">
    <source>
        <dbReference type="EMBL" id="SBT87714.1"/>
    </source>
</evidence>
<feature type="region of interest" description="Disordered" evidence="1">
    <location>
        <begin position="1775"/>
        <end position="1819"/>
    </location>
</feature>
<dbReference type="OrthoDB" id="387657at2759"/>
<dbReference type="OMA" id="FNEPSVM"/>
<feature type="region of interest" description="Disordered" evidence="1">
    <location>
        <begin position="607"/>
        <end position="781"/>
    </location>
</feature>
<organism evidence="3 4">
    <name type="scientific">Plasmodium malariae</name>
    <dbReference type="NCBI Taxonomy" id="5858"/>
    <lineage>
        <taxon>Eukaryota</taxon>
        <taxon>Sar</taxon>
        <taxon>Alveolata</taxon>
        <taxon>Apicomplexa</taxon>
        <taxon>Aconoidasida</taxon>
        <taxon>Haemosporida</taxon>
        <taxon>Plasmodiidae</taxon>
        <taxon>Plasmodium</taxon>
        <taxon>Plasmodium (Plasmodium)</taxon>
    </lineage>
</organism>
<keyword evidence="2" id="KW-1133">Transmembrane helix</keyword>
<dbReference type="Proteomes" id="UP000219813">
    <property type="component" value="Chromosome 7"/>
</dbReference>
<feature type="compositionally biased region" description="Basic and acidic residues" evidence="1">
    <location>
        <begin position="607"/>
        <end position="616"/>
    </location>
</feature>
<feature type="compositionally biased region" description="Low complexity" evidence="1">
    <location>
        <begin position="654"/>
        <end position="694"/>
    </location>
</feature>